<reference evidence="2" key="1">
    <citation type="submission" date="2012-11" db="EMBL/GenBank/DDBJ databases">
        <authorList>
            <person name="Lucero-Rivera Y.E."/>
            <person name="Tovar-Ramirez D."/>
        </authorList>
    </citation>
    <scope>NUCLEOTIDE SEQUENCE [LARGE SCALE GENOMIC DNA]</scope>
    <source>
        <strain evidence="2">Araruama</strain>
    </source>
</reference>
<organism evidence="1 2">
    <name type="scientific">Candidatus Magnetoglobus multicellularis str. Araruama</name>
    <dbReference type="NCBI Taxonomy" id="890399"/>
    <lineage>
        <taxon>Bacteria</taxon>
        <taxon>Pseudomonadati</taxon>
        <taxon>Thermodesulfobacteriota</taxon>
        <taxon>Desulfobacteria</taxon>
        <taxon>Desulfobacterales</taxon>
        <taxon>Desulfobacteraceae</taxon>
        <taxon>Candidatus Magnetoglobus</taxon>
    </lineage>
</organism>
<dbReference type="Proteomes" id="UP000189670">
    <property type="component" value="Unassembled WGS sequence"/>
</dbReference>
<sequence>MSSDGLNYILEAYKKDKVLLSVEKIGVMRHDGRKAAHTFGFNYGVLNAIALLHYKSEQIKYIPPITWKNHFGLIGTKKRASLDLAKKRFPQYKFDSIDVADAFWLAKFAEINF</sequence>
<proteinExistence type="predicted"/>
<gene>
    <name evidence="1" type="ORF">OMM_06619</name>
</gene>
<name>A0A1V1PGD5_9BACT</name>
<evidence type="ECO:0000313" key="2">
    <source>
        <dbReference type="Proteomes" id="UP000189670"/>
    </source>
</evidence>
<comment type="caution">
    <text evidence="1">The sequence shown here is derived from an EMBL/GenBank/DDBJ whole genome shotgun (WGS) entry which is preliminary data.</text>
</comment>
<protein>
    <submittedName>
        <fullName evidence="1">Uncharacterized protein</fullName>
    </submittedName>
</protein>
<dbReference type="EMBL" id="ATBP01000028">
    <property type="protein sequence ID" value="ETR73962.1"/>
    <property type="molecule type" value="Genomic_DNA"/>
</dbReference>
<evidence type="ECO:0000313" key="1">
    <source>
        <dbReference type="EMBL" id="ETR73962.1"/>
    </source>
</evidence>
<accession>A0A1V1PGD5</accession>
<dbReference type="AlphaFoldDB" id="A0A1V1PGD5"/>